<sequence>MSIPFRSVTATDNGLTHLIVASPALPGTRPDELPAATLCGRAVAGEVEEHPAAVQCPRCLLRAPAFMGLPTYTVSL</sequence>
<evidence type="ECO:0000313" key="2">
    <source>
        <dbReference type="Proteomes" id="UP000638648"/>
    </source>
</evidence>
<evidence type="ECO:0000313" key="1">
    <source>
        <dbReference type="EMBL" id="MBE1609836.1"/>
    </source>
</evidence>
<protein>
    <submittedName>
        <fullName evidence="1">Uncharacterized protein</fullName>
    </submittedName>
</protein>
<organism evidence="1 2">
    <name type="scientific">Actinopolymorpha pittospori</name>
    <dbReference type="NCBI Taxonomy" id="648752"/>
    <lineage>
        <taxon>Bacteria</taxon>
        <taxon>Bacillati</taxon>
        <taxon>Actinomycetota</taxon>
        <taxon>Actinomycetes</taxon>
        <taxon>Propionibacteriales</taxon>
        <taxon>Actinopolymorphaceae</taxon>
        <taxon>Actinopolymorpha</taxon>
    </lineage>
</organism>
<dbReference type="Proteomes" id="UP000638648">
    <property type="component" value="Unassembled WGS sequence"/>
</dbReference>
<comment type="caution">
    <text evidence="1">The sequence shown here is derived from an EMBL/GenBank/DDBJ whole genome shotgun (WGS) entry which is preliminary data.</text>
</comment>
<dbReference type="AlphaFoldDB" id="A0A927N066"/>
<reference evidence="1" key="1">
    <citation type="submission" date="2020-10" db="EMBL/GenBank/DDBJ databases">
        <title>Sequencing the genomes of 1000 actinobacteria strains.</title>
        <authorList>
            <person name="Klenk H.-P."/>
        </authorList>
    </citation>
    <scope>NUCLEOTIDE SEQUENCE</scope>
    <source>
        <strain evidence="1">DSM 45354</strain>
    </source>
</reference>
<proteinExistence type="predicted"/>
<gene>
    <name evidence="1" type="ORF">HEB94_006684</name>
</gene>
<keyword evidence="2" id="KW-1185">Reference proteome</keyword>
<dbReference type="EMBL" id="JADBEM010000001">
    <property type="protein sequence ID" value="MBE1609836.1"/>
    <property type="molecule type" value="Genomic_DNA"/>
</dbReference>
<dbReference type="RefSeq" id="WP_192753343.1">
    <property type="nucleotide sequence ID" value="NZ_BAABJL010000218.1"/>
</dbReference>
<name>A0A927N066_9ACTN</name>
<accession>A0A927N066</accession>